<reference evidence="1" key="1">
    <citation type="submission" date="2021-02" db="EMBL/GenBank/DDBJ databases">
        <authorList>
            <person name="Nowell W R."/>
        </authorList>
    </citation>
    <scope>NUCLEOTIDE SEQUENCE</scope>
</reference>
<dbReference type="AlphaFoldDB" id="A0A815UX67"/>
<evidence type="ECO:0000313" key="2">
    <source>
        <dbReference type="Proteomes" id="UP000663882"/>
    </source>
</evidence>
<dbReference type="Proteomes" id="UP000663882">
    <property type="component" value="Unassembled WGS sequence"/>
</dbReference>
<name>A0A815UX67_9BILA</name>
<organism evidence="1 2">
    <name type="scientific">Rotaria sordida</name>
    <dbReference type="NCBI Taxonomy" id="392033"/>
    <lineage>
        <taxon>Eukaryota</taxon>
        <taxon>Metazoa</taxon>
        <taxon>Spiralia</taxon>
        <taxon>Gnathifera</taxon>
        <taxon>Rotifera</taxon>
        <taxon>Eurotatoria</taxon>
        <taxon>Bdelloidea</taxon>
        <taxon>Philodinida</taxon>
        <taxon>Philodinidae</taxon>
        <taxon>Rotaria</taxon>
    </lineage>
</organism>
<dbReference type="EMBL" id="CAJNOO010015965">
    <property type="protein sequence ID" value="CAF1519905.1"/>
    <property type="molecule type" value="Genomic_DNA"/>
</dbReference>
<protein>
    <submittedName>
        <fullName evidence="1">Uncharacterized protein</fullName>
    </submittedName>
</protein>
<gene>
    <name evidence="1" type="ORF">RFH988_LOCUS39283</name>
</gene>
<feature type="non-terminal residue" evidence="1">
    <location>
        <position position="43"/>
    </location>
</feature>
<comment type="caution">
    <text evidence="1">The sequence shown here is derived from an EMBL/GenBank/DDBJ whole genome shotgun (WGS) entry which is preliminary data.</text>
</comment>
<accession>A0A815UX67</accession>
<sequence length="43" mass="4893">MNAAYYQQKINQILDSSTFPRSINFDNSVSLPLGTPIELTNYQ</sequence>
<proteinExistence type="predicted"/>
<evidence type="ECO:0000313" key="1">
    <source>
        <dbReference type="EMBL" id="CAF1519905.1"/>
    </source>
</evidence>